<keyword evidence="3" id="KW-1185">Reference proteome</keyword>
<name>A0A7X0DNS0_NOVIT</name>
<gene>
    <name evidence="2" type="ORF">FHS48_003730</name>
</gene>
<dbReference type="RefSeq" id="WP_184265990.1">
    <property type="nucleotide sequence ID" value="NZ_JACIIX010000020.1"/>
</dbReference>
<evidence type="ECO:0000256" key="1">
    <source>
        <dbReference type="SAM" id="MobiDB-lite"/>
    </source>
</evidence>
<protein>
    <recommendedName>
        <fullName evidence="4">Baseplate protein J-like domain-containing protein</fullName>
    </recommendedName>
</protein>
<evidence type="ECO:0000313" key="2">
    <source>
        <dbReference type="EMBL" id="MBB6212280.1"/>
    </source>
</evidence>
<feature type="region of interest" description="Disordered" evidence="1">
    <location>
        <begin position="515"/>
        <end position="537"/>
    </location>
</feature>
<accession>A0A7X0DNS0</accession>
<reference evidence="2 3" key="1">
    <citation type="submission" date="2020-08" db="EMBL/GenBank/DDBJ databases">
        <title>Genomic Encyclopedia of Type Strains, Phase IV (KMG-IV): sequencing the most valuable type-strain genomes for metagenomic binning, comparative biology and taxonomic classification.</title>
        <authorList>
            <person name="Goeker M."/>
        </authorList>
    </citation>
    <scope>NUCLEOTIDE SEQUENCE [LARGE SCALE GENOMIC DNA]</scope>
    <source>
        <strain evidence="2 3">DSM 11590</strain>
    </source>
</reference>
<evidence type="ECO:0000313" key="3">
    <source>
        <dbReference type="Proteomes" id="UP000544872"/>
    </source>
</evidence>
<sequence>MSLPPGLLVLNGADNQMDRRMAALSDAYVAPDERTFDQLLAFAVEYARLIVFYDLEDRPDGDWSLFFAADPTFALASIAQMDLQGAERHFDTLLAEARAAHLQDRRLDCLWQLARAILDLATLVERWLSWPVAGPQSPVGQLLHDRLMALVRRELAEALRQLASLIRGEDWGGRSGLDLSAFGPHWGLGPHHGHHDCRGERGFGALLETLAAIFTQFIQGLAELRQFAAQHLLPSLTSADHAPQAALYIAFARLFSQPQAALDTFSSRLTRFYYGDVLRETVRAEEPDRLFLTFTPSVPPVDTVVSVPAGTQFPAGTDQAGQAIAYQSLSSLGVTAAAVAEVWMVRRVTAPLFESATSPPQVSPTLVPSQVLTTTVALPTKPAPVSWATFGEAACGTAGIETTAAATLGFALSSPVLLLSGGQRSLLLVLSFSNASLLRVLPLVQQLAGQTGVPAGQILCQVLGGGLSLFLSAAGGWLAVDDVTVALGQGRGRDMDFTMSIALPDTAAAVLPVGTPLPKGATPPGGEPPGPAAPDTGAPVLTGYVTQDRIAVGSIGTEVEVFPYAILGGLDLTGVSLQVSVAGLAPTALSNANGTVSASKPFSPFGAPAALGSSLVISQPELFAKQLDSLSLNTVWYTLPQTDQGFKTYYQDYILGPDGTPVPDLFDNQTFLADISVDQPGYWTLADPLGSPSGLSHYLFRTGADPAIPDPDAPLTAQSVFSDLAPVPTDPPAYYQPTDSALRLTLSAPSYAFGDQLYARNVMAAVTADLPDPVRAEAVCRARCAPVRNCLGDGTQVVAAAADALDGGAHGVSSSDMVEASLITAVKGLAGLARGAFSTVVDKVARSGGGDADAMRADLAAIPDHQEEDGLLSRLVSLLRRDPSAGMAEVIGQLQGWSKAHCAGLSGEAGTLAQAGDTLLDTATALIAVQSAASAASGASGRVVAMIGLATAKATLTQAADACMATCLSEQLSPKPAVRYPNQPWQPMMASLTIDYQAASSLPVQTVMDGQTQFFYLTPFGGTAPVVWPEEGVVPLLPPLAGDATLLLGLSGISGAQPLSLLFQMASSPADWTDQPPPLRWTRLDGQSWLPLPPVSDGTNGLQNSGILAFDLPASGTAAVTQLPADSVWLAATTHQAPEQFPRTAAVIPNALEAQWIGPGGADSLGVTPVPEGTIKAAASPLAGIGTVTQPLDSFGGRPRLVGEDLYPWLGERLRHKNRAVQAWDYARLVLAEFPFVWQCQALAAFSASGGGQAGAVLVVVVPGPATPDVADPTVPVANALQLAEIGTYLQGLASPFVALQVANPTYVRICVTADVLFDNGGTPQRLEQDLIGWLSPWYYDVARAALGGRYVTEDAIAAFIRSRPYVAAILEIAFGYDPDPASLSWCYLTSAPHHDITAVDDDGGAA</sequence>
<proteinExistence type="predicted"/>
<organism evidence="2 3">
    <name type="scientific">Novispirillum itersonii</name>
    <name type="common">Aquaspirillum itersonii</name>
    <dbReference type="NCBI Taxonomy" id="189"/>
    <lineage>
        <taxon>Bacteria</taxon>
        <taxon>Pseudomonadati</taxon>
        <taxon>Pseudomonadota</taxon>
        <taxon>Alphaproteobacteria</taxon>
        <taxon>Rhodospirillales</taxon>
        <taxon>Novispirillaceae</taxon>
        <taxon>Novispirillum</taxon>
    </lineage>
</organism>
<dbReference type="Proteomes" id="UP000544872">
    <property type="component" value="Unassembled WGS sequence"/>
</dbReference>
<dbReference type="EMBL" id="JACIIX010000020">
    <property type="protein sequence ID" value="MBB6212280.1"/>
    <property type="molecule type" value="Genomic_DNA"/>
</dbReference>
<comment type="caution">
    <text evidence="2">The sequence shown here is derived from an EMBL/GenBank/DDBJ whole genome shotgun (WGS) entry which is preliminary data.</text>
</comment>
<evidence type="ECO:0008006" key="4">
    <source>
        <dbReference type="Google" id="ProtNLM"/>
    </source>
</evidence>